<feature type="non-terminal residue" evidence="2">
    <location>
        <position position="146"/>
    </location>
</feature>
<name>A0AAV5V2M4_9BILA</name>
<feature type="region of interest" description="Disordered" evidence="1">
    <location>
        <begin position="89"/>
        <end position="146"/>
    </location>
</feature>
<reference evidence="2" key="1">
    <citation type="submission" date="2023-10" db="EMBL/GenBank/DDBJ databases">
        <title>Genome assembly of Pristionchus species.</title>
        <authorList>
            <person name="Yoshida K."/>
            <person name="Sommer R.J."/>
        </authorList>
    </citation>
    <scope>NUCLEOTIDE SEQUENCE</scope>
    <source>
        <strain evidence="2">RS5133</strain>
    </source>
</reference>
<dbReference type="AlphaFoldDB" id="A0AAV5V2M4"/>
<evidence type="ECO:0000313" key="2">
    <source>
        <dbReference type="EMBL" id="GMT13011.1"/>
    </source>
</evidence>
<evidence type="ECO:0000256" key="1">
    <source>
        <dbReference type="SAM" id="MobiDB-lite"/>
    </source>
</evidence>
<organism evidence="2 3">
    <name type="scientific">Pristionchus fissidentatus</name>
    <dbReference type="NCBI Taxonomy" id="1538716"/>
    <lineage>
        <taxon>Eukaryota</taxon>
        <taxon>Metazoa</taxon>
        <taxon>Ecdysozoa</taxon>
        <taxon>Nematoda</taxon>
        <taxon>Chromadorea</taxon>
        <taxon>Rhabditida</taxon>
        <taxon>Rhabditina</taxon>
        <taxon>Diplogasteromorpha</taxon>
        <taxon>Diplogasteroidea</taxon>
        <taxon>Neodiplogasteridae</taxon>
        <taxon>Pristionchus</taxon>
    </lineage>
</organism>
<dbReference type="EMBL" id="BTSY01000002">
    <property type="protein sequence ID" value="GMT13011.1"/>
    <property type="molecule type" value="Genomic_DNA"/>
</dbReference>
<protein>
    <submittedName>
        <fullName evidence="2">Uncharacterized protein</fullName>
    </submittedName>
</protein>
<comment type="caution">
    <text evidence="2">The sequence shown here is derived from an EMBL/GenBank/DDBJ whole genome shotgun (WGS) entry which is preliminary data.</text>
</comment>
<evidence type="ECO:0000313" key="3">
    <source>
        <dbReference type="Proteomes" id="UP001432322"/>
    </source>
</evidence>
<feature type="region of interest" description="Disordered" evidence="1">
    <location>
        <begin position="1"/>
        <end position="34"/>
    </location>
</feature>
<sequence>TLGTTPSATSATLTVPPPTNAPTTGQKTEEKSDTMKYLDDPVYGIKTEVLSPNRTLTEGSIANDPFETYAVPAEMRHILDAPQRSIYKRAESDISTSPGAKSNPNTYPTRLEDVPVYTPPEESPQPASVKKRVSTRNPVPSPSQNP</sequence>
<proteinExistence type="predicted"/>
<keyword evidence="3" id="KW-1185">Reference proteome</keyword>
<dbReference type="Proteomes" id="UP001432322">
    <property type="component" value="Unassembled WGS sequence"/>
</dbReference>
<feature type="compositionally biased region" description="Polar residues" evidence="1">
    <location>
        <begin position="93"/>
        <end position="108"/>
    </location>
</feature>
<feature type="non-terminal residue" evidence="2">
    <location>
        <position position="1"/>
    </location>
</feature>
<feature type="compositionally biased region" description="Polar residues" evidence="1">
    <location>
        <begin position="1"/>
        <end position="13"/>
    </location>
</feature>
<accession>A0AAV5V2M4</accession>
<gene>
    <name evidence="2" type="ORF">PFISCL1PPCAC_4308</name>
</gene>